<dbReference type="GO" id="GO:0032259">
    <property type="term" value="P:methylation"/>
    <property type="evidence" value="ECO:0007669"/>
    <property type="project" value="UniProtKB-KW"/>
</dbReference>
<dbReference type="SUPFAM" id="SSF53335">
    <property type="entry name" value="S-adenosyl-L-methionine-dependent methyltransferases"/>
    <property type="match status" value="1"/>
</dbReference>
<dbReference type="PANTHER" id="PTHR42998:SF1">
    <property type="entry name" value="TYPE I RESTRICTION ENZYME HINDI METHYLASE SUBUNIT"/>
    <property type="match status" value="1"/>
</dbReference>
<dbReference type="InterPro" id="IPR036388">
    <property type="entry name" value="WH-like_DNA-bd_sf"/>
</dbReference>
<dbReference type="RefSeq" id="WP_143980158.1">
    <property type="nucleotide sequence ID" value="NZ_CP041695.1"/>
</dbReference>
<dbReference type="InterPro" id="IPR029063">
    <property type="entry name" value="SAM-dependent_MTases_sf"/>
</dbReference>
<dbReference type="CDD" id="cd02440">
    <property type="entry name" value="AdoMet_MTases"/>
    <property type="match status" value="1"/>
</dbReference>
<evidence type="ECO:0000256" key="1">
    <source>
        <dbReference type="ARBA" id="ARBA00022747"/>
    </source>
</evidence>
<keyword evidence="3" id="KW-0489">Methyltransferase</keyword>
<dbReference type="GO" id="GO:0003677">
    <property type="term" value="F:DNA binding"/>
    <property type="evidence" value="ECO:0007669"/>
    <property type="project" value="InterPro"/>
</dbReference>
<dbReference type="PANTHER" id="PTHR42998">
    <property type="entry name" value="TYPE I RESTRICTION ENZYME HINDVIIP M PROTEIN-RELATED"/>
    <property type="match status" value="1"/>
</dbReference>
<organism evidence="3 4">
    <name type="scientific">Nocardia otitidiscaviarum</name>
    <dbReference type="NCBI Taxonomy" id="1823"/>
    <lineage>
        <taxon>Bacteria</taxon>
        <taxon>Bacillati</taxon>
        <taxon>Actinomycetota</taxon>
        <taxon>Actinomycetes</taxon>
        <taxon>Mycobacteriales</taxon>
        <taxon>Nocardiaceae</taxon>
        <taxon>Nocardia</taxon>
    </lineage>
</organism>
<gene>
    <name evidence="3" type="ORF">FOH10_07395</name>
</gene>
<dbReference type="GeneID" id="80332217"/>
<dbReference type="EMBL" id="CP041695">
    <property type="protein sequence ID" value="QDP78590.1"/>
    <property type="molecule type" value="Genomic_DNA"/>
</dbReference>
<keyword evidence="1" id="KW-0680">Restriction system</keyword>
<sequence>MSDTAPLVTAAEISRLAGVTRATVSNWRRRHPDFPPPAGGSESRPVFALNDVRNWLREHGVESAESPLRELRTLLRAQVVPQDIPGLLDELAVISAENGASTRRKNDSEIMRTMRAAVADVGMAPTVEALAERGLEEGPTTGVYLTPDAVADLMAELARPAADIPFDRVLDPACGSGGLLAAAARVGAHVCFGQDILPVQAQRAALLLSVHASGAGATFRAGDSLLDDAFPGLEVDAVLCNPPYQQRDWGVDELSLDPRWKYGTPSRGESELAWVQHALAHLRPGGTAVLLLPPAVASRATGRRIRGELLRQGALRAVIGLPAGAAPPRQLGLQLWVLRGPAAGGVADEVLFIDATRRDAAVANAGEWRELSETAIESWRAFDRGDIKTAASSDVAAVVRVMDVLDEDVDLTPGRYVRAAVDADRTVNAVETTVLELAGDIAALSGAFDRLPELSGAEEKPWRTATVADLDKGGALRLLNYRLRDEAEPVADADLGRPVLTARDLTTGTAPSRVVDTDWPGSVVAIEAGDVVIPQIRGIRDGQLGARVADRADAGVVLGPNVFLLRPDPTRVDPWFLAGFAAGPDNAAAMMGATTIRVVPSRLRIPLLPLDQQQRYGAAFRRLHRLRNAARRADDTAGRLTELITAGLTVGALEPRQHSADTAETTSRKGRK</sequence>
<evidence type="ECO:0000313" key="4">
    <source>
        <dbReference type="Proteomes" id="UP000317039"/>
    </source>
</evidence>
<evidence type="ECO:0000259" key="2">
    <source>
        <dbReference type="Pfam" id="PF02384"/>
    </source>
</evidence>
<dbReference type="Gene3D" id="3.40.50.150">
    <property type="entry name" value="Vaccinia Virus protein VP39"/>
    <property type="match status" value="1"/>
</dbReference>
<dbReference type="InterPro" id="IPR003356">
    <property type="entry name" value="DNA_methylase_A-5"/>
</dbReference>
<dbReference type="Gene3D" id="1.10.10.10">
    <property type="entry name" value="Winged helix-like DNA-binding domain superfamily/Winged helix DNA-binding domain"/>
    <property type="match status" value="1"/>
</dbReference>
<name>A0A516NI71_9NOCA</name>
<dbReference type="PROSITE" id="PS00092">
    <property type="entry name" value="N6_MTASE"/>
    <property type="match status" value="1"/>
</dbReference>
<protein>
    <submittedName>
        <fullName evidence="3">N-6 DNA methylase</fullName>
    </submittedName>
</protein>
<dbReference type="Pfam" id="PF02384">
    <property type="entry name" value="N6_Mtase"/>
    <property type="match status" value="1"/>
</dbReference>
<dbReference type="AlphaFoldDB" id="A0A516NI71"/>
<dbReference type="InterPro" id="IPR009061">
    <property type="entry name" value="DNA-bd_dom_put_sf"/>
</dbReference>
<evidence type="ECO:0000313" key="3">
    <source>
        <dbReference type="EMBL" id="QDP78590.1"/>
    </source>
</evidence>
<dbReference type="PRINTS" id="PR00507">
    <property type="entry name" value="N12N6MTFRASE"/>
</dbReference>
<dbReference type="InterPro" id="IPR052916">
    <property type="entry name" value="Type-I_RE_MTase_Subunit"/>
</dbReference>
<dbReference type="GO" id="GO:0009307">
    <property type="term" value="P:DNA restriction-modification system"/>
    <property type="evidence" value="ECO:0007669"/>
    <property type="project" value="UniProtKB-KW"/>
</dbReference>
<proteinExistence type="predicted"/>
<feature type="domain" description="DNA methylase adenine-specific" evidence="2">
    <location>
        <begin position="136"/>
        <end position="419"/>
    </location>
</feature>
<dbReference type="Proteomes" id="UP000317039">
    <property type="component" value="Chromosome"/>
</dbReference>
<dbReference type="KEGG" id="nod:FOH10_07395"/>
<dbReference type="GO" id="GO:0008170">
    <property type="term" value="F:N-methyltransferase activity"/>
    <property type="evidence" value="ECO:0007669"/>
    <property type="project" value="InterPro"/>
</dbReference>
<keyword evidence="3" id="KW-0808">Transferase</keyword>
<dbReference type="InterPro" id="IPR002052">
    <property type="entry name" value="DNA_methylase_N6_adenine_CS"/>
</dbReference>
<dbReference type="SUPFAM" id="SSF46955">
    <property type="entry name" value="Putative DNA-binding domain"/>
    <property type="match status" value="1"/>
</dbReference>
<reference evidence="3 4" key="1">
    <citation type="submission" date="2019-07" db="EMBL/GenBank/DDBJ databases">
        <title>Complete Genome Sequence and Methylome Analysis of Nocardia otitidis-caviarum NEB252.</title>
        <authorList>
            <person name="Fomenkov A."/>
            <person name="Anton B.P."/>
            <person name="Vincze T."/>
            <person name="Roberts R.J."/>
        </authorList>
    </citation>
    <scope>NUCLEOTIDE SEQUENCE [LARGE SCALE GENOMIC DNA]</scope>
    <source>
        <strain evidence="3 4">NEB252</strain>
    </source>
</reference>
<accession>A0A516NI71</accession>